<dbReference type="AlphaFoldDB" id="A0A6A5SCJ8"/>
<sequence length="114" mass="12742">MHDNLSELQNLPSCKTEAFEIILSLLEHAGVTIVHNVSIAGARGYEALPKEAKDIILHTNMKIAINTYLASLATNPNNIRDLQDLIDFRKTCPGEEYSQRNVSMGPSREHERKA</sequence>
<evidence type="ECO:0000313" key="1">
    <source>
        <dbReference type="EMBL" id="KAF1937304.1"/>
    </source>
</evidence>
<reference evidence="1" key="1">
    <citation type="journal article" date="2020" name="Stud. Mycol.">
        <title>101 Dothideomycetes genomes: a test case for predicting lifestyles and emergence of pathogens.</title>
        <authorList>
            <person name="Haridas S."/>
            <person name="Albert R."/>
            <person name="Binder M."/>
            <person name="Bloem J."/>
            <person name="Labutti K."/>
            <person name="Salamov A."/>
            <person name="Andreopoulos B."/>
            <person name="Baker S."/>
            <person name="Barry K."/>
            <person name="Bills G."/>
            <person name="Bluhm B."/>
            <person name="Cannon C."/>
            <person name="Castanera R."/>
            <person name="Culley D."/>
            <person name="Daum C."/>
            <person name="Ezra D."/>
            <person name="Gonzalez J."/>
            <person name="Henrissat B."/>
            <person name="Kuo A."/>
            <person name="Liang C."/>
            <person name="Lipzen A."/>
            <person name="Lutzoni F."/>
            <person name="Magnuson J."/>
            <person name="Mondo S."/>
            <person name="Nolan M."/>
            <person name="Ohm R."/>
            <person name="Pangilinan J."/>
            <person name="Park H.-J."/>
            <person name="Ramirez L."/>
            <person name="Alfaro M."/>
            <person name="Sun H."/>
            <person name="Tritt A."/>
            <person name="Yoshinaga Y."/>
            <person name="Zwiers L.-H."/>
            <person name="Turgeon B."/>
            <person name="Goodwin S."/>
            <person name="Spatafora J."/>
            <person name="Crous P."/>
            <person name="Grigoriev I."/>
        </authorList>
    </citation>
    <scope>NUCLEOTIDE SEQUENCE</scope>
    <source>
        <strain evidence="1">CBS 161.51</strain>
    </source>
</reference>
<dbReference type="OrthoDB" id="566138at2759"/>
<organism evidence="1 2">
    <name type="scientific">Clathrospora elynae</name>
    <dbReference type="NCBI Taxonomy" id="706981"/>
    <lineage>
        <taxon>Eukaryota</taxon>
        <taxon>Fungi</taxon>
        <taxon>Dikarya</taxon>
        <taxon>Ascomycota</taxon>
        <taxon>Pezizomycotina</taxon>
        <taxon>Dothideomycetes</taxon>
        <taxon>Pleosporomycetidae</taxon>
        <taxon>Pleosporales</taxon>
        <taxon>Diademaceae</taxon>
        <taxon>Clathrospora</taxon>
    </lineage>
</organism>
<gene>
    <name evidence="1" type="ORF">EJ02DRAFT_57732</name>
</gene>
<protein>
    <submittedName>
        <fullName evidence="1">Uncharacterized protein</fullName>
    </submittedName>
</protein>
<accession>A0A6A5SCJ8</accession>
<proteinExistence type="predicted"/>
<name>A0A6A5SCJ8_9PLEO</name>
<dbReference type="Proteomes" id="UP000800038">
    <property type="component" value="Unassembled WGS sequence"/>
</dbReference>
<evidence type="ECO:0000313" key="2">
    <source>
        <dbReference type="Proteomes" id="UP000800038"/>
    </source>
</evidence>
<keyword evidence="2" id="KW-1185">Reference proteome</keyword>
<dbReference type="EMBL" id="ML976144">
    <property type="protein sequence ID" value="KAF1937304.1"/>
    <property type="molecule type" value="Genomic_DNA"/>
</dbReference>